<evidence type="ECO:0000313" key="1">
    <source>
        <dbReference type="EMBL" id="GFY52664.1"/>
    </source>
</evidence>
<dbReference type="AlphaFoldDB" id="A0A8X6XHR2"/>
<dbReference type="Proteomes" id="UP000886998">
    <property type="component" value="Unassembled WGS sequence"/>
</dbReference>
<organism evidence="1 2">
    <name type="scientific">Trichonephila inaurata madagascariensis</name>
    <dbReference type="NCBI Taxonomy" id="2747483"/>
    <lineage>
        <taxon>Eukaryota</taxon>
        <taxon>Metazoa</taxon>
        <taxon>Ecdysozoa</taxon>
        <taxon>Arthropoda</taxon>
        <taxon>Chelicerata</taxon>
        <taxon>Arachnida</taxon>
        <taxon>Araneae</taxon>
        <taxon>Araneomorphae</taxon>
        <taxon>Entelegynae</taxon>
        <taxon>Araneoidea</taxon>
        <taxon>Nephilidae</taxon>
        <taxon>Trichonephila</taxon>
        <taxon>Trichonephila inaurata</taxon>
    </lineage>
</organism>
<sequence length="130" mass="15018">MELGLLPHLAVSRGPRSRHYFILPDYSAPGNDSGILLYGSKCFDIFGLWLRRNPTILGRQFVQLHITNFKGATDPTIKIWLPLRCSWILVVPLNRKQALKDIISVRLMQFFDKVPEQPRGYLVELALWQD</sequence>
<name>A0A8X6XHR2_9ARAC</name>
<keyword evidence="2" id="KW-1185">Reference proteome</keyword>
<proteinExistence type="predicted"/>
<reference evidence="1" key="1">
    <citation type="submission" date="2020-08" db="EMBL/GenBank/DDBJ databases">
        <title>Multicomponent nature underlies the extraordinary mechanical properties of spider dragline silk.</title>
        <authorList>
            <person name="Kono N."/>
            <person name="Nakamura H."/>
            <person name="Mori M."/>
            <person name="Yoshida Y."/>
            <person name="Ohtoshi R."/>
            <person name="Malay A.D."/>
            <person name="Moran D.A.P."/>
            <person name="Tomita M."/>
            <person name="Numata K."/>
            <person name="Arakawa K."/>
        </authorList>
    </citation>
    <scope>NUCLEOTIDE SEQUENCE</scope>
</reference>
<protein>
    <submittedName>
        <fullName evidence="1">Uncharacterized protein</fullName>
    </submittedName>
</protein>
<accession>A0A8X6XHR2</accession>
<gene>
    <name evidence="1" type="ORF">TNIN_477871</name>
</gene>
<comment type="caution">
    <text evidence="1">The sequence shown here is derived from an EMBL/GenBank/DDBJ whole genome shotgun (WGS) entry which is preliminary data.</text>
</comment>
<evidence type="ECO:0000313" key="2">
    <source>
        <dbReference type="Proteomes" id="UP000886998"/>
    </source>
</evidence>
<dbReference type="EMBL" id="BMAV01008798">
    <property type="protein sequence ID" value="GFY52664.1"/>
    <property type="molecule type" value="Genomic_DNA"/>
</dbReference>
<dbReference type="OrthoDB" id="10549403at2759"/>